<dbReference type="SMART" id="SM01208">
    <property type="entry name" value="G5"/>
    <property type="match status" value="3"/>
</dbReference>
<proteinExistence type="predicted"/>
<feature type="chain" id="PRO_5045573516" evidence="3">
    <location>
        <begin position="34"/>
        <end position="911"/>
    </location>
</feature>
<name>A0ABV8CTQ1_9STRE</name>
<dbReference type="InterPro" id="IPR011098">
    <property type="entry name" value="G5_dom"/>
</dbReference>
<dbReference type="PROSITE" id="PS51109">
    <property type="entry name" value="G5"/>
    <property type="match status" value="1"/>
</dbReference>
<dbReference type="Pfam" id="PF07501">
    <property type="entry name" value="G5"/>
    <property type="match status" value="1"/>
</dbReference>
<evidence type="ECO:0000256" key="3">
    <source>
        <dbReference type="SAM" id="SignalP"/>
    </source>
</evidence>
<feature type="compositionally biased region" description="Polar residues" evidence="2">
    <location>
        <begin position="856"/>
        <end position="875"/>
    </location>
</feature>
<sequence length="911" mass="101518">MFKDKRVFGIRKTLLGVGSVLIGVSLLSPSVAADTTVADASSSAIVNNSDKVTTVTEEIVSPTNFVADEIKEVGYREEVTSGTDGSLTLTTTENKTTAARVEPTETTVVLGTKKTVEETTVPAETNYSIDENKEYGNNVVIPSVDGVTRTETTYRIEPTVPKEASPKATDDTYRYITESFYSIDETKELPSDKVVIDKLFIKGRGDSEVLSKLSLEERSLREIAADGSGMDYGYSDAMYLGELVDEFSLTTPEAYKQLFMESYADISAVSSGAYTVDSYTTDTGKMIERYYTRNAISEGLYADVKADYLRLTLARQKMLELGQFAEEEYYQLASEMYDIITERYNRSKGFEEMMIDYDAPSMSDEDKQWLEDTIQAIPQQLRKNLLKLYITDKKLPPASKTNDPVGLAYWNRGRIDLNYSTSYNRKQVILNEETGLEEVKEVTMTDYKRNLTAVLLHELSHQIDFSTGLTYAGYGALDANFQSGLSSRSSEFKQMYETYIKDNPLVTAYYRDNTEETFAEGFSRYLRKELFGIDYPRYRYFEGKVYHVRKGEYGYEDAMTDPFEEASYYFADLYTKLFEQGNDATVVVNTITKTNTSAQNGTVVYGAKPVETQTTTAYKTYYIADKTKDYGYTSETGGQVGSKVVRTSYVLNGDKLDAVETVVSESPAIDKVITLGSKPVETQTVTAYKTYYVADETKDYGYTSETGGQAGSKVVRTSYVLNGDKLDAVETVLSDTPVQDSLMIKGTKPTSVSIDRIVSTTVYKENPSLSRGQEHILQEGSDGYTLVTTTYTVDPKTGEISSQIKSVKVPMTERIIERGSQVVTAPVIQTDKKSVPLSKSPVVKPIQQKSTEKTQDLVSVSEKSNRDSAYTQVSPKQELPKTGDQDSLLPTVGILLTGIGLVYTERKKMKN</sequence>
<accession>A0ABV8CTQ1</accession>
<reference evidence="6" key="1">
    <citation type="journal article" date="2019" name="Int. J. Syst. Evol. Microbiol.">
        <title>The Global Catalogue of Microorganisms (GCM) 10K type strain sequencing project: providing services to taxonomists for standard genome sequencing and annotation.</title>
        <authorList>
            <consortium name="The Broad Institute Genomics Platform"/>
            <consortium name="The Broad Institute Genome Sequencing Center for Infectious Disease"/>
            <person name="Wu L."/>
            <person name="Ma J."/>
        </authorList>
    </citation>
    <scope>NUCLEOTIDE SEQUENCE [LARGE SCALE GENOMIC DNA]</scope>
    <source>
        <strain evidence="6">CCUG 67170</strain>
    </source>
</reference>
<dbReference type="EMBL" id="JBHRZV010000014">
    <property type="protein sequence ID" value="MFC3927477.1"/>
    <property type="molecule type" value="Genomic_DNA"/>
</dbReference>
<keyword evidence="1 3" id="KW-0732">Signal</keyword>
<dbReference type="NCBIfam" id="TIGR01167">
    <property type="entry name" value="LPXTG_anchor"/>
    <property type="match status" value="1"/>
</dbReference>
<comment type="caution">
    <text evidence="5">The sequence shown here is derived from an EMBL/GenBank/DDBJ whole genome shotgun (WGS) entry which is preliminary data.</text>
</comment>
<evidence type="ECO:0000256" key="2">
    <source>
        <dbReference type="SAM" id="MobiDB-lite"/>
    </source>
</evidence>
<gene>
    <name evidence="5" type="ORF">ACFORF_02365</name>
</gene>
<organism evidence="5 6">
    <name type="scientific">Streptococcus caprae</name>
    <dbReference type="NCBI Taxonomy" id="1640501"/>
    <lineage>
        <taxon>Bacteria</taxon>
        <taxon>Bacillati</taxon>
        <taxon>Bacillota</taxon>
        <taxon>Bacilli</taxon>
        <taxon>Lactobacillales</taxon>
        <taxon>Streptococcaceae</taxon>
        <taxon>Streptococcus</taxon>
    </lineage>
</organism>
<feature type="signal peptide" evidence="3">
    <location>
        <begin position="1"/>
        <end position="33"/>
    </location>
</feature>
<dbReference type="RefSeq" id="WP_380425085.1">
    <property type="nucleotide sequence ID" value="NZ_JBHRZV010000014.1"/>
</dbReference>
<feature type="domain" description="G5" evidence="4">
    <location>
        <begin position="743"/>
        <end position="822"/>
    </location>
</feature>
<evidence type="ECO:0000259" key="4">
    <source>
        <dbReference type="PROSITE" id="PS51109"/>
    </source>
</evidence>
<protein>
    <submittedName>
        <fullName evidence="5">G5 domain-containing protein</fullName>
    </submittedName>
</protein>
<dbReference type="Proteomes" id="UP001595807">
    <property type="component" value="Unassembled WGS sequence"/>
</dbReference>
<dbReference type="Gene3D" id="2.20.230.30">
    <property type="match status" value="1"/>
</dbReference>
<evidence type="ECO:0000256" key="1">
    <source>
        <dbReference type="ARBA" id="ARBA00022729"/>
    </source>
</evidence>
<feature type="region of interest" description="Disordered" evidence="2">
    <location>
        <begin position="836"/>
        <end position="885"/>
    </location>
</feature>
<keyword evidence="6" id="KW-1185">Reference proteome</keyword>
<evidence type="ECO:0000313" key="5">
    <source>
        <dbReference type="EMBL" id="MFC3927477.1"/>
    </source>
</evidence>
<dbReference type="InterPro" id="IPR024079">
    <property type="entry name" value="MetalloPept_cat_dom_sf"/>
</dbReference>
<dbReference type="Gene3D" id="3.40.390.10">
    <property type="entry name" value="Collagenase (Catalytic Domain)"/>
    <property type="match status" value="1"/>
</dbReference>
<evidence type="ECO:0000313" key="6">
    <source>
        <dbReference type="Proteomes" id="UP001595807"/>
    </source>
</evidence>